<proteinExistence type="predicted"/>
<protein>
    <submittedName>
        <fullName evidence="2">Uncharacterized protein</fullName>
    </submittedName>
</protein>
<organism evidence="2 3">
    <name type="scientific">Oryzias melastigma</name>
    <name type="common">Marine medaka</name>
    <dbReference type="NCBI Taxonomy" id="30732"/>
    <lineage>
        <taxon>Eukaryota</taxon>
        <taxon>Metazoa</taxon>
        <taxon>Chordata</taxon>
        <taxon>Craniata</taxon>
        <taxon>Vertebrata</taxon>
        <taxon>Euteleostomi</taxon>
        <taxon>Actinopterygii</taxon>
        <taxon>Neopterygii</taxon>
        <taxon>Teleostei</taxon>
        <taxon>Neoteleostei</taxon>
        <taxon>Acanthomorphata</taxon>
        <taxon>Ovalentaria</taxon>
        <taxon>Atherinomorphae</taxon>
        <taxon>Beloniformes</taxon>
        <taxon>Adrianichthyidae</taxon>
        <taxon>Oryziinae</taxon>
        <taxon>Oryzias</taxon>
    </lineage>
</organism>
<evidence type="ECO:0000313" key="3">
    <source>
        <dbReference type="Proteomes" id="UP000646548"/>
    </source>
</evidence>
<keyword evidence="1" id="KW-0812">Transmembrane</keyword>
<comment type="caution">
    <text evidence="2">The sequence shown here is derived from an EMBL/GenBank/DDBJ whole genome shotgun (WGS) entry which is preliminary data.</text>
</comment>
<sequence>MQLTVVTPCRHPNLLAYHPYPVISCLCLLAMLVIRSWHLLRRCIQSPSLTLSFSHIFSHNFSPILSLIHNYFSSLIPLPWPRCPWLCPCLNGPASVVGGFSPLPTVTLPQLMQRGPFRGS</sequence>
<accession>A0A834F4X6</accession>
<gene>
    <name evidence="2" type="ORF">FQA47_021070</name>
</gene>
<dbReference type="AlphaFoldDB" id="A0A834F4X6"/>
<keyword evidence="1" id="KW-0472">Membrane</keyword>
<dbReference type="Proteomes" id="UP000646548">
    <property type="component" value="Unassembled WGS sequence"/>
</dbReference>
<feature type="transmembrane region" description="Helical" evidence="1">
    <location>
        <begin position="20"/>
        <end position="40"/>
    </location>
</feature>
<evidence type="ECO:0000313" key="2">
    <source>
        <dbReference type="EMBL" id="KAF6721596.1"/>
    </source>
</evidence>
<reference evidence="2" key="1">
    <citation type="journal article" name="BMC Genomics">
        <title>Long-read sequencing and de novo genome assembly of marine medaka (Oryzias melastigma).</title>
        <authorList>
            <person name="Liang P."/>
            <person name="Saqib H.S.A."/>
            <person name="Ni X."/>
            <person name="Shen Y."/>
        </authorList>
    </citation>
    <scope>NUCLEOTIDE SEQUENCE</scope>
    <source>
        <strain evidence="2">Bigg-433</strain>
    </source>
</reference>
<name>A0A834F4X6_ORYME</name>
<keyword evidence="1" id="KW-1133">Transmembrane helix</keyword>
<dbReference type="EMBL" id="WKFB01000488">
    <property type="protein sequence ID" value="KAF6721596.1"/>
    <property type="molecule type" value="Genomic_DNA"/>
</dbReference>
<evidence type="ECO:0000256" key="1">
    <source>
        <dbReference type="SAM" id="Phobius"/>
    </source>
</evidence>